<reference evidence="2" key="2">
    <citation type="journal article" date="2011" name="Proc. Natl. Acad. Sci. U.S.A.">
        <title>Genomic insights into the physiology and ecology of the marine filamentous cyanobacterium Lyngbya majuscula.</title>
        <authorList>
            <person name="Jones A.C."/>
            <person name="Monroe E.A."/>
            <person name="Podell S."/>
            <person name="Hess W.R."/>
            <person name="Klages S."/>
            <person name="Esquenazi E."/>
            <person name="Niessen S."/>
            <person name="Hoover H."/>
            <person name="Rothmann M."/>
            <person name="Lasken R.S."/>
            <person name="Yates J.R.III."/>
            <person name="Reinhardt R."/>
            <person name="Kube M."/>
            <person name="Burkart M.D."/>
            <person name="Allen E.E."/>
            <person name="Dorrestein P.C."/>
            <person name="Gerwick W.H."/>
            <person name="Gerwick L."/>
        </authorList>
    </citation>
    <scope>NUCLEOTIDE SEQUENCE</scope>
    <source>
        <strain evidence="2">3L</strain>
    </source>
</reference>
<gene>
    <name evidence="2" type="ORF">LYNGBM3L_63440</name>
</gene>
<dbReference type="EMBL" id="GL890969">
    <property type="protein sequence ID" value="EGJ29561.1"/>
    <property type="molecule type" value="Genomic_DNA"/>
</dbReference>
<evidence type="ECO:0000313" key="1">
    <source>
        <dbReference type="EMBL" id="AEE88224.1"/>
    </source>
</evidence>
<dbReference type="EMBL" id="HQ696495">
    <property type="protein sequence ID" value="AEE88224.1"/>
    <property type="molecule type" value="Genomic_DNA"/>
</dbReference>
<reference evidence="1 3" key="1">
    <citation type="journal article" date="2011" name="Proc. Natl. Acad. Sci. U.S.A.">
        <title>Genomic insights into the physiology and ecology of the marine filamentous cyanobacterium Lyngbya majuscula.</title>
        <authorList>
            <person name="Jones A.C."/>
            <person name="Monroe E.A."/>
            <person name="Podell S."/>
            <person name="Hess W.R."/>
            <person name="Klages S."/>
            <person name="Esquenazi E."/>
            <person name="Niessen S."/>
            <person name="Hoover H."/>
            <person name="Rothmann M."/>
            <person name="Lasken R.S."/>
            <person name="Yates J.R.III."/>
            <person name="Reinhardt R."/>
            <person name="Kube M."/>
            <person name="Burkart M.D."/>
            <person name="Allen E.E."/>
            <person name="Dorrestein P.C."/>
            <person name="Gerwick W.H."/>
            <person name="Gerwick L."/>
        </authorList>
    </citation>
    <scope>NUCLEOTIDE SEQUENCE [LARGE SCALE GENOMIC DNA]</scope>
    <source>
        <strain evidence="1 3">3L</strain>
    </source>
</reference>
<keyword evidence="3" id="KW-1185">Reference proteome</keyword>
<proteinExistence type="predicted"/>
<dbReference type="HOGENOM" id="CLU_2974474_0_0_3"/>
<organism evidence="2 3">
    <name type="scientific">Moorena producens 3L</name>
    <dbReference type="NCBI Taxonomy" id="489825"/>
    <lineage>
        <taxon>Bacteria</taxon>
        <taxon>Bacillati</taxon>
        <taxon>Cyanobacteriota</taxon>
        <taxon>Cyanophyceae</taxon>
        <taxon>Coleofasciculales</taxon>
        <taxon>Coleofasciculaceae</taxon>
        <taxon>Moorena</taxon>
    </lineage>
</organism>
<protein>
    <submittedName>
        <fullName evidence="2">Uncharacterized protein</fullName>
    </submittedName>
</protein>
<dbReference type="Proteomes" id="UP000003959">
    <property type="component" value="Unassembled WGS sequence"/>
</dbReference>
<name>F4Y150_9CYAN</name>
<dbReference type="AlphaFoldDB" id="F4Y150"/>
<accession>F4Y150</accession>
<evidence type="ECO:0000313" key="2">
    <source>
        <dbReference type="EMBL" id="EGJ29561.1"/>
    </source>
</evidence>
<evidence type="ECO:0000313" key="3">
    <source>
        <dbReference type="Proteomes" id="UP000003959"/>
    </source>
</evidence>
<sequence length="58" mass="6699">MQLLRHVKTCFWLGYALQWELRLKTGNPAETPTKQGLERFVPSSTLVLHYQNVSAVKL</sequence>